<keyword evidence="2" id="KW-1185">Reference proteome</keyword>
<name>A0A6A4H3K7_9AGAR</name>
<proteinExistence type="predicted"/>
<evidence type="ECO:0000313" key="2">
    <source>
        <dbReference type="Proteomes" id="UP000799118"/>
    </source>
</evidence>
<dbReference type="Proteomes" id="UP000799118">
    <property type="component" value="Unassembled WGS sequence"/>
</dbReference>
<protein>
    <submittedName>
        <fullName evidence="1">Uncharacterized protein</fullName>
    </submittedName>
</protein>
<evidence type="ECO:0000313" key="1">
    <source>
        <dbReference type="EMBL" id="KAE9391717.1"/>
    </source>
</evidence>
<accession>A0A6A4H3K7</accession>
<dbReference type="OrthoDB" id="3265815at2759"/>
<gene>
    <name evidence="1" type="ORF">BT96DRAFT_298726</name>
</gene>
<reference evidence="1" key="1">
    <citation type="journal article" date="2019" name="Environ. Microbiol.">
        <title>Fungal ecological strategies reflected in gene transcription - a case study of two litter decomposers.</title>
        <authorList>
            <person name="Barbi F."/>
            <person name="Kohler A."/>
            <person name="Barry K."/>
            <person name="Baskaran P."/>
            <person name="Daum C."/>
            <person name="Fauchery L."/>
            <person name="Ihrmark K."/>
            <person name="Kuo A."/>
            <person name="LaButti K."/>
            <person name="Lipzen A."/>
            <person name="Morin E."/>
            <person name="Grigoriev I.V."/>
            <person name="Henrissat B."/>
            <person name="Lindahl B."/>
            <person name="Martin F."/>
        </authorList>
    </citation>
    <scope>NUCLEOTIDE SEQUENCE</scope>
    <source>
        <strain evidence="1">JB14</strain>
    </source>
</reference>
<sequence length="317" mass="35169">MAHFQNRSEYRNEKNVKEESNFIKASWYLCDCLQLSDATSISSKYVPTTNISGILPDLVIKSSDSILFHVHTKVLNSISSNHFGGYGTPSHSAVTALEDSKILTIVLDIIYRNPNAAIDFAPPFPFDQLASAISRLPVYGVDPQVQLDSNASNAATAHPIYRALLAHATPHALELYILAAQHKMESLAVAASTYLVGFHIADLNDEQAEAMGPRYLRRLILMQSRRESMLKRILLQPPYPHPSTPDCDVLDQKMLTKAWTLCAAYFVWDIRADLPSAALENLLGPLAGHVSCELCKRLIREQVTKIVGEWEAVKGTI</sequence>
<dbReference type="EMBL" id="ML769614">
    <property type="protein sequence ID" value="KAE9391717.1"/>
    <property type="molecule type" value="Genomic_DNA"/>
</dbReference>
<dbReference type="AlphaFoldDB" id="A0A6A4H3K7"/>
<organism evidence="1 2">
    <name type="scientific">Gymnopus androsaceus JB14</name>
    <dbReference type="NCBI Taxonomy" id="1447944"/>
    <lineage>
        <taxon>Eukaryota</taxon>
        <taxon>Fungi</taxon>
        <taxon>Dikarya</taxon>
        <taxon>Basidiomycota</taxon>
        <taxon>Agaricomycotina</taxon>
        <taxon>Agaricomycetes</taxon>
        <taxon>Agaricomycetidae</taxon>
        <taxon>Agaricales</taxon>
        <taxon>Marasmiineae</taxon>
        <taxon>Omphalotaceae</taxon>
        <taxon>Gymnopus</taxon>
    </lineage>
</organism>